<feature type="compositionally biased region" description="Low complexity" evidence="1">
    <location>
        <begin position="582"/>
        <end position="591"/>
    </location>
</feature>
<gene>
    <name evidence="2" type="ORF">IWZ03DRAFT_443319</name>
</gene>
<dbReference type="InterPro" id="IPR036397">
    <property type="entry name" value="RNaseH_sf"/>
</dbReference>
<dbReference type="EMBL" id="JBBPHU010000008">
    <property type="protein sequence ID" value="KAK7514760.1"/>
    <property type="molecule type" value="Genomic_DNA"/>
</dbReference>
<evidence type="ECO:0000256" key="1">
    <source>
        <dbReference type="SAM" id="MobiDB-lite"/>
    </source>
</evidence>
<organism evidence="2 3">
    <name type="scientific">Phyllosticta citriasiana</name>
    <dbReference type="NCBI Taxonomy" id="595635"/>
    <lineage>
        <taxon>Eukaryota</taxon>
        <taxon>Fungi</taxon>
        <taxon>Dikarya</taxon>
        <taxon>Ascomycota</taxon>
        <taxon>Pezizomycotina</taxon>
        <taxon>Dothideomycetes</taxon>
        <taxon>Dothideomycetes incertae sedis</taxon>
        <taxon>Botryosphaeriales</taxon>
        <taxon>Phyllostictaceae</taxon>
        <taxon>Phyllosticta</taxon>
    </lineage>
</organism>
<name>A0ABR1KHZ0_9PEZI</name>
<comment type="caution">
    <text evidence="2">The sequence shown here is derived from an EMBL/GenBank/DDBJ whole genome shotgun (WGS) entry which is preliminary data.</text>
</comment>
<dbReference type="Gene3D" id="3.30.420.10">
    <property type="entry name" value="Ribonuclease H-like superfamily/Ribonuclease H"/>
    <property type="match status" value="1"/>
</dbReference>
<feature type="region of interest" description="Disordered" evidence="1">
    <location>
        <begin position="576"/>
        <end position="646"/>
    </location>
</feature>
<proteinExistence type="predicted"/>
<keyword evidence="3" id="KW-1185">Reference proteome</keyword>
<accession>A0ABR1KHZ0</accession>
<sequence>MDQPNALDSAPTVGQSLQKNGKTYYPAIFSIFVIPVNVDMASTNANKAILRPYVGIDAEFKLVSRDRKEEELQSMKEDTDDTENLCTVLSIAIDRHATFCFHILHMLENRDSETVGQLTYLWERIIFNNDILKIWFNFQSDINVLDATIDDENSFRRRQWTKNRPGYGYSELLDHFLKHDWVYPLLTYFKDIPRGFHELDTIEVGRQRSNDSSFYRSFGPSMETDSDKMGYNIGDVVGIALVFRILTTTDDRRFLLSCLRNVSSNYCRFDEPRSIAQTPFNNRTRHAQDRGIPLVDENPRSWSTNLDRMWTESQLSQDPVLIMEGSGMIELDSSYITREKITDLLTTRGGSTRAIRDTHVKTTLYDPLRFELPKTMTKYHAFDMKYNRPVVFTMDYYVDDLLSRINDAKPRNKLAPSGLLNLPSEEACRILSHDVKRAFKSYRHKPVTHKIMASMARKTQEPMLFADYVEKHIQYLEEEPPRKLEIISGDVDSTTTLDYDGLEQELRRFRNELEDIEDAYLVKPDDPFEELGQDHVNLLADDQNRYERTAAFNNRTPVAQLKQAFLDRIEARRKKNNEVQEWESSPPSLWEELPDDIHRSDGKAGTSRASHSIGHPNVVTRSMARLARKRPASTEKPNIAKKRRNE</sequence>
<evidence type="ECO:0000313" key="3">
    <source>
        <dbReference type="Proteomes" id="UP001363622"/>
    </source>
</evidence>
<protein>
    <submittedName>
        <fullName evidence="2">Uncharacterized protein</fullName>
    </submittedName>
</protein>
<evidence type="ECO:0000313" key="2">
    <source>
        <dbReference type="EMBL" id="KAK7514760.1"/>
    </source>
</evidence>
<dbReference type="Proteomes" id="UP001363622">
    <property type="component" value="Unassembled WGS sequence"/>
</dbReference>
<reference evidence="2 3" key="1">
    <citation type="submission" date="2024-04" db="EMBL/GenBank/DDBJ databases">
        <title>Phyllosticta paracitricarpa is synonymous to the EU quarantine fungus P. citricarpa based on phylogenomic analyses.</title>
        <authorList>
            <consortium name="Lawrence Berkeley National Laboratory"/>
            <person name="Van Ingen-Buijs V.A."/>
            <person name="Van Westerhoven A.C."/>
            <person name="Haridas S."/>
            <person name="Skiadas P."/>
            <person name="Martin F."/>
            <person name="Groenewald J.Z."/>
            <person name="Crous P.W."/>
            <person name="Seidl M.F."/>
        </authorList>
    </citation>
    <scope>NUCLEOTIDE SEQUENCE [LARGE SCALE GENOMIC DNA]</scope>
    <source>
        <strain evidence="2 3">CBS 123371</strain>
    </source>
</reference>